<dbReference type="EMBL" id="RSCE01000009">
    <property type="protein sequence ID" value="RSH79877.1"/>
    <property type="molecule type" value="Genomic_DNA"/>
</dbReference>
<dbReference type="Proteomes" id="UP000279236">
    <property type="component" value="Unassembled WGS sequence"/>
</dbReference>
<evidence type="ECO:0000256" key="2">
    <source>
        <dbReference type="ARBA" id="ARBA00009069"/>
    </source>
</evidence>
<comment type="similarity">
    <text evidence="2">Belongs to the SVF1 family.</text>
</comment>
<dbReference type="Pfam" id="PF17187">
    <property type="entry name" value="Svf1_C"/>
    <property type="match status" value="1"/>
</dbReference>
<feature type="region of interest" description="Disordered" evidence="4">
    <location>
        <begin position="1"/>
        <end position="22"/>
    </location>
</feature>
<dbReference type="InterPro" id="IPR013931">
    <property type="entry name" value="Svf1-like_N"/>
</dbReference>
<dbReference type="OrthoDB" id="2590239at2759"/>
<comment type="caution">
    <text evidence="7">The sequence shown here is derived from an EMBL/GenBank/DDBJ whole genome shotgun (WGS) entry which is preliminary data.</text>
</comment>
<protein>
    <submittedName>
        <fullName evidence="7">Putative cell survival pathways protein</fullName>
    </submittedName>
</protein>
<accession>A0A427XMD3</accession>
<dbReference type="PANTHER" id="PTHR47107">
    <property type="entry name" value="SVF1-LIKE PROTEIN YDR222W-RELATED"/>
    <property type="match status" value="1"/>
</dbReference>
<evidence type="ECO:0000313" key="8">
    <source>
        <dbReference type="Proteomes" id="UP000279236"/>
    </source>
</evidence>
<dbReference type="PANTHER" id="PTHR47107:SF1">
    <property type="entry name" value="CERAMIDE-BINDING PROTEIN SVF1-RELATED"/>
    <property type="match status" value="1"/>
</dbReference>
<reference evidence="7 8" key="1">
    <citation type="submission" date="2018-11" db="EMBL/GenBank/DDBJ databases">
        <title>Genome sequence of Apiotrichum porosum DSM 27194.</title>
        <authorList>
            <person name="Aliyu H."/>
            <person name="Gorte O."/>
            <person name="Ochsenreither K."/>
        </authorList>
    </citation>
    <scope>NUCLEOTIDE SEQUENCE [LARGE SCALE GENOMIC DNA]</scope>
    <source>
        <strain evidence="7 8">DSM 27194</strain>
    </source>
</reference>
<dbReference type="RefSeq" id="XP_028474986.1">
    <property type="nucleotide sequence ID" value="XM_028624818.1"/>
</dbReference>
<dbReference type="SUPFAM" id="SSF159245">
    <property type="entry name" value="AttH-like"/>
    <property type="match status" value="1"/>
</dbReference>
<feature type="domain" description="Svf1-like C-terminal" evidence="6">
    <location>
        <begin position="217"/>
        <end position="416"/>
    </location>
</feature>
<evidence type="ECO:0000259" key="5">
    <source>
        <dbReference type="Pfam" id="PF08622"/>
    </source>
</evidence>
<evidence type="ECO:0000256" key="1">
    <source>
        <dbReference type="ARBA" id="ARBA00004496"/>
    </source>
</evidence>
<dbReference type="InterPro" id="IPR033394">
    <property type="entry name" value="Svf1-like_C"/>
</dbReference>
<dbReference type="InterPro" id="IPR051385">
    <property type="entry name" value="Ceramide-binding_SVF1"/>
</dbReference>
<organism evidence="7 8">
    <name type="scientific">Apiotrichum porosum</name>
    <dbReference type="NCBI Taxonomy" id="105984"/>
    <lineage>
        <taxon>Eukaryota</taxon>
        <taxon>Fungi</taxon>
        <taxon>Dikarya</taxon>
        <taxon>Basidiomycota</taxon>
        <taxon>Agaricomycotina</taxon>
        <taxon>Tremellomycetes</taxon>
        <taxon>Trichosporonales</taxon>
        <taxon>Trichosporonaceae</taxon>
        <taxon>Apiotrichum</taxon>
    </lineage>
</organism>
<dbReference type="STRING" id="105984.A0A427XMD3"/>
<keyword evidence="8" id="KW-1185">Reference proteome</keyword>
<dbReference type="GO" id="GO:0006979">
    <property type="term" value="P:response to oxidative stress"/>
    <property type="evidence" value="ECO:0007669"/>
    <property type="project" value="InterPro"/>
</dbReference>
<dbReference type="GO" id="GO:0005737">
    <property type="term" value="C:cytoplasm"/>
    <property type="evidence" value="ECO:0007669"/>
    <property type="project" value="UniProtKB-SubCell"/>
</dbReference>
<dbReference type="Pfam" id="PF08622">
    <property type="entry name" value="Svf1"/>
    <property type="match status" value="1"/>
</dbReference>
<comment type="subcellular location">
    <subcellularLocation>
        <location evidence="1">Cytoplasm</location>
    </subcellularLocation>
</comment>
<dbReference type="AlphaFoldDB" id="A0A427XMD3"/>
<evidence type="ECO:0000259" key="6">
    <source>
        <dbReference type="Pfam" id="PF17187"/>
    </source>
</evidence>
<keyword evidence="3" id="KW-0963">Cytoplasm</keyword>
<gene>
    <name evidence="7" type="primary">SVF1</name>
    <name evidence="7" type="ORF">EHS24_009540</name>
</gene>
<proteinExistence type="inferred from homology"/>
<evidence type="ECO:0000313" key="7">
    <source>
        <dbReference type="EMBL" id="RSH79877.1"/>
    </source>
</evidence>
<feature type="domain" description="Svf1-like N-terminal" evidence="5">
    <location>
        <begin position="47"/>
        <end position="214"/>
    </location>
</feature>
<evidence type="ECO:0000256" key="4">
    <source>
        <dbReference type="SAM" id="MobiDB-lite"/>
    </source>
</evidence>
<name>A0A427XMD3_9TREE</name>
<dbReference type="GeneID" id="39594083"/>
<evidence type="ECO:0000256" key="3">
    <source>
        <dbReference type="ARBA" id="ARBA00022490"/>
    </source>
</evidence>
<sequence length="417" mass="45616">MSWFGTKESNEPSGPTFFPLPSNTSGFGKLDKDDTAWKTISGHGFQTETHTYYSLLEDGSFLMVQVIWSFLGVFLIPATTQMTFKLYNPHTKKTSWKSVNVNGFKHDGCSSKSDAFEIKHTGTPETEESYAITAHLDKNVQINITFTKPADAPGAKYGTGEQAGYSNFGSNDPTKRDAFVIHRFLPLMTTSGSLIIDGAIVDAKGEAMFVHAMQSGMRPNLIASSWNFAFFASNGGNEESELGSVRAIQMEFTTTDDYGPKGKNSGRSKVNIGFVYASKIPNNALLVVGQTHAPEAGEYTNKSKDIVIAEHLTTEKDEETSYMAPHGLSFVWEGDRVDGAGRARVSAMNADVWSGLIEKVDVLAEIPYVIRKGLSAVTGAKPFIFQYHNPSTLNVEIEGKAIPVKGWMFNEASFVSM</sequence>